<sequence>MRIVATQSPARLAGNAEHAADHSATASRRNLTGNSQPAHTHFINLSPSSALRLHRSPHPSAFTKK</sequence>
<name>A0A290QJT9_9BACT</name>
<evidence type="ECO:0000313" key="3">
    <source>
        <dbReference type="Proteomes" id="UP000217265"/>
    </source>
</evidence>
<protein>
    <submittedName>
        <fullName evidence="2">Uncharacterized protein</fullName>
    </submittedName>
</protein>
<dbReference type="EMBL" id="CP023344">
    <property type="protein sequence ID" value="ATC64142.1"/>
    <property type="molecule type" value="Genomic_DNA"/>
</dbReference>
<evidence type="ECO:0000313" key="2">
    <source>
        <dbReference type="EMBL" id="ATC64142.1"/>
    </source>
</evidence>
<evidence type="ECO:0000256" key="1">
    <source>
        <dbReference type="SAM" id="MobiDB-lite"/>
    </source>
</evidence>
<dbReference type="Proteomes" id="UP000217265">
    <property type="component" value="Chromosome"/>
</dbReference>
<organism evidence="2 3">
    <name type="scientific">Nibricoccus aquaticus</name>
    <dbReference type="NCBI Taxonomy" id="2576891"/>
    <lineage>
        <taxon>Bacteria</taxon>
        <taxon>Pseudomonadati</taxon>
        <taxon>Verrucomicrobiota</taxon>
        <taxon>Opitutia</taxon>
        <taxon>Opitutales</taxon>
        <taxon>Opitutaceae</taxon>
        <taxon>Nibricoccus</taxon>
    </lineage>
</organism>
<accession>A0A290QJT9</accession>
<gene>
    <name evidence="2" type="ORF">CMV30_09340</name>
</gene>
<keyword evidence="3" id="KW-1185">Reference proteome</keyword>
<feature type="compositionally biased region" description="Polar residues" evidence="1">
    <location>
        <begin position="24"/>
        <end position="49"/>
    </location>
</feature>
<reference evidence="2 3" key="1">
    <citation type="submission" date="2017-09" db="EMBL/GenBank/DDBJ databases">
        <title>Complete genome sequence of Verrucomicrobial strain HZ-65, isolated from freshwater.</title>
        <authorList>
            <person name="Choi A."/>
        </authorList>
    </citation>
    <scope>NUCLEOTIDE SEQUENCE [LARGE SCALE GENOMIC DNA]</scope>
    <source>
        <strain evidence="2 3">HZ-65</strain>
    </source>
</reference>
<dbReference type="KEGG" id="vbh:CMV30_09340"/>
<feature type="region of interest" description="Disordered" evidence="1">
    <location>
        <begin position="1"/>
        <end position="65"/>
    </location>
</feature>
<dbReference type="AlphaFoldDB" id="A0A290QJT9"/>
<feature type="compositionally biased region" description="Basic residues" evidence="1">
    <location>
        <begin position="52"/>
        <end position="65"/>
    </location>
</feature>
<proteinExistence type="predicted"/>